<dbReference type="CDD" id="cd09916">
    <property type="entry name" value="CpxP_like"/>
    <property type="match status" value="1"/>
</dbReference>
<reference evidence="3 4" key="1">
    <citation type="journal article" date="2018" name="Aquat. Microb. Ecol.">
        <title>Gammaproteobacterial methanotrophs dominate.</title>
        <authorList>
            <person name="Rissanen A.J."/>
            <person name="Saarenheimo J."/>
            <person name="Tiirola M."/>
            <person name="Peura S."/>
            <person name="Aalto S.L."/>
            <person name="Karvinen A."/>
            <person name="Nykanen H."/>
        </authorList>
    </citation>
    <scope>NUCLEOTIDE SEQUENCE [LARGE SCALE GENOMIC DNA]</scope>
    <source>
        <strain evidence="3">AMbin10</strain>
    </source>
</reference>
<dbReference type="Gene3D" id="1.20.120.1490">
    <property type="match status" value="1"/>
</dbReference>
<evidence type="ECO:0000256" key="1">
    <source>
        <dbReference type="SAM" id="MobiDB-lite"/>
    </source>
</evidence>
<feature type="region of interest" description="Disordered" evidence="1">
    <location>
        <begin position="29"/>
        <end position="53"/>
    </location>
</feature>
<dbReference type="EMBL" id="QJPH01000426">
    <property type="protein sequence ID" value="PZN74466.1"/>
    <property type="molecule type" value="Genomic_DNA"/>
</dbReference>
<sequence>MSRLFYLTFAALIAFGSFAQTASAAEDPHAAHAAAQGTQPQQGGGGHAGGMGDMMMQHMQAMREHGRKEQKGYADIVLQFANELKLSDEQIGKITRIHQAAQKSMEELGPKMHDSLKATHEVFLNPASDEAAIRKTAKEHTSLFNELVETALKSRNEINAVLTSDQLKQLQTKKVTP</sequence>
<feature type="chain" id="PRO_5016105808" description="Periplasmic heavy metal sensor" evidence="2">
    <location>
        <begin position="20"/>
        <end position="177"/>
    </location>
</feature>
<dbReference type="GO" id="GO:0042597">
    <property type="term" value="C:periplasmic space"/>
    <property type="evidence" value="ECO:0007669"/>
    <property type="project" value="InterPro"/>
</dbReference>
<protein>
    <recommendedName>
        <fullName evidence="5">Periplasmic heavy metal sensor</fullName>
    </recommendedName>
</protein>
<accession>A0A2W4QTK3</accession>
<dbReference type="InterPro" id="IPR012899">
    <property type="entry name" value="LTXXQ"/>
</dbReference>
<dbReference type="Proteomes" id="UP000249396">
    <property type="component" value="Unassembled WGS sequence"/>
</dbReference>
<evidence type="ECO:0000256" key="2">
    <source>
        <dbReference type="SAM" id="SignalP"/>
    </source>
</evidence>
<evidence type="ECO:0000313" key="4">
    <source>
        <dbReference type="Proteomes" id="UP000249396"/>
    </source>
</evidence>
<organism evidence="3 4">
    <name type="scientific">Candidatus Methylumidiphilus alinenensis</name>
    <dbReference type="NCBI Taxonomy" id="2202197"/>
    <lineage>
        <taxon>Bacteria</taxon>
        <taxon>Pseudomonadati</taxon>
        <taxon>Pseudomonadota</taxon>
        <taxon>Gammaproteobacteria</taxon>
        <taxon>Methylococcales</taxon>
        <taxon>Candidatus Methylumidiphilus</taxon>
    </lineage>
</organism>
<feature type="compositionally biased region" description="Gly residues" evidence="1">
    <location>
        <begin position="42"/>
        <end position="52"/>
    </location>
</feature>
<name>A0A2W4QTK3_9GAMM</name>
<comment type="caution">
    <text evidence="3">The sequence shown here is derived from an EMBL/GenBank/DDBJ whole genome shotgun (WGS) entry which is preliminary data.</text>
</comment>
<evidence type="ECO:0008006" key="5">
    <source>
        <dbReference type="Google" id="ProtNLM"/>
    </source>
</evidence>
<keyword evidence="2" id="KW-0732">Signal</keyword>
<feature type="compositionally biased region" description="Low complexity" evidence="1">
    <location>
        <begin position="31"/>
        <end position="41"/>
    </location>
</feature>
<proteinExistence type="predicted"/>
<gene>
    <name evidence="3" type="ORF">DM484_21240</name>
</gene>
<dbReference type="AlphaFoldDB" id="A0A2W4QTK3"/>
<dbReference type="Pfam" id="PF07813">
    <property type="entry name" value="LTXXQ"/>
    <property type="match status" value="1"/>
</dbReference>
<feature type="signal peptide" evidence="2">
    <location>
        <begin position="1"/>
        <end position="19"/>
    </location>
</feature>
<evidence type="ECO:0000313" key="3">
    <source>
        <dbReference type="EMBL" id="PZN74466.1"/>
    </source>
</evidence>